<dbReference type="AlphaFoldDB" id="A0A0Q3QVB0"/>
<keyword evidence="4 8" id="KW-0547">Nucleotide-binding</keyword>
<dbReference type="SUPFAM" id="SSF53448">
    <property type="entry name" value="Nucleotide-diphospho-sugar transferases"/>
    <property type="match status" value="1"/>
</dbReference>
<dbReference type="EMBL" id="LJIX01000006">
    <property type="protein sequence ID" value="KQL21560.1"/>
    <property type="molecule type" value="Genomic_DNA"/>
</dbReference>
<evidence type="ECO:0000259" key="9">
    <source>
        <dbReference type="Pfam" id="PF12804"/>
    </source>
</evidence>
<dbReference type="GO" id="GO:0005737">
    <property type="term" value="C:cytoplasm"/>
    <property type="evidence" value="ECO:0007669"/>
    <property type="project" value="UniProtKB-SubCell"/>
</dbReference>
<reference evidence="10 11" key="1">
    <citation type="submission" date="2015-09" db="EMBL/GenBank/DDBJ databases">
        <title>Genome sequencing project for genomic taxonomy and phylogenomics of Bacillus-like bacteria.</title>
        <authorList>
            <person name="Liu B."/>
            <person name="Wang J."/>
            <person name="Zhu Y."/>
            <person name="Liu G."/>
            <person name="Chen Q."/>
            <person name="Chen Z."/>
            <person name="Lan J."/>
            <person name="Che J."/>
            <person name="Ge C."/>
            <person name="Shi H."/>
            <person name="Pan Z."/>
            <person name="Liu X."/>
        </authorList>
    </citation>
    <scope>NUCLEOTIDE SEQUENCE [LARGE SCALE GENOMIC DNA]</scope>
    <source>
        <strain evidence="10 11">FJAT-18043</strain>
    </source>
</reference>
<proteinExistence type="inferred from homology"/>
<feature type="binding site" evidence="8">
    <location>
        <position position="20"/>
    </location>
    <ligand>
        <name>GTP</name>
        <dbReference type="ChEBI" id="CHEBI:37565"/>
    </ligand>
</feature>
<keyword evidence="3 8" id="KW-0479">Metal-binding</keyword>
<keyword evidence="6 8" id="KW-0342">GTP-binding</keyword>
<comment type="subcellular location">
    <subcellularLocation>
        <location evidence="8">Cytoplasm</location>
    </subcellularLocation>
</comment>
<comment type="cofactor">
    <cofactor evidence="8">
        <name>Mg(2+)</name>
        <dbReference type="ChEBI" id="CHEBI:18420"/>
    </cofactor>
</comment>
<dbReference type="GO" id="GO:0046872">
    <property type="term" value="F:metal ion binding"/>
    <property type="evidence" value="ECO:0007669"/>
    <property type="project" value="UniProtKB-KW"/>
</dbReference>
<dbReference type="InterPro" id="IPR025877">
    <property type="entry name" value="MobA-like_NTP_Trfase"/>
</dbReference>
<feature type="binding site" evidence="8">
    <location>
        <position position="65"/>
    </location>
    <ligand>
        <name>GTP</name>
        <dbReference type="ChEBI" id="CHEBI:37565"/>
    </ligand>
</feature>
<dbReference type="CDD" id="cd02503">
    <property type="entry name" value="MobA"/>
    <property type="match status" value="1"/>
</dbReference>
<dbReference type="PATRIC" id="fig|1637975.4.peg.5126"/>
<keyword evidence="7 8" id="KW-0501">Molybdenum cofactor biosynthesis</keyword>
<dbReference type="GO" id="GO:0006777">
    <property type="term" value="P:Mo-molybdopterin cofactor biosynthetic process"/>
    <property type="evidence" value="ECO:0007669"/>
    <property type="project" value="UniProtKB-KW"/>
</dbReference>
<dbReference type="Proteomes" id="UP000050996">
    <property type="component" value="Unassembled WGS sequence"/>
</dbReference>
<evidence type="ECO:0000313" key="10">
    <source>
        <dbReference type="EMBL" id="KQL21560.1"/>
    </source>
</evidence>
<evidence type="ECO:0000256" key="6">
    <source>
        <dbReference type="ARBA" id="ARBA00023134"/>
    </source>
</evidence>
<keyword evidence="11" id="KW-1185">Reference proteome</keyword>
<accession>A0A0Q3QVB0</accession>
<dbReference type="STRING" id="1637975.AN957_25385"/>
<organism evidence="10 11">
    <name type="scientific">Cytobacillus solani</name>
    <dbReference type="NCBI Taxonomy" id="1637975"/>
    <lineage>
        <taxon>Bacteria</taxon>
        <taxon>Bacillati</taxon>
        <taxon>Bacillota</taxon>
        <taxon>Bacilli</taxon>
        <taxon>Bacillales</taxon>
        <taxon>Bacillaceae</taxon>
        <taxon>Cytobacillus</taxon>
    </lineage>
</organism>
<evidence type="ECO:0000256" key="2">
    <source>
        <dbReference type="ARBA" id="ARBA00022679"/>
    </source>
</evidence>
<sequence>MRTTGIIMAGGKSSRMGKNKALLKIGEKTVIEHIAAELEKTVTDLMIVTNTIEDYHFLNLPMVEDEWKGMGPLAGIHAGLKASKTDKNLVVACDMPFVSSKLGEILLGFLDDFDAAVPNISEQLHPLFAAYRKNVHEEISHSLQKQELRIRQFFQKINTKIVLEEDLQMLHFPYQDHHFFNMNHPEEFEEALKLANGYPKESRDLS</sequence>
<evidence type="ECO:0000256" key="7">
    <source>
        <dbReference type="ARBA" id="ARBA00023150"/>
    </source>
</evidence>
<dbReference type="InterPro" id="IPR029044">
    <property type="entry name" value="Nucleotide-diphossugar_trans"/>
</dbReference>
<comment type="similarity">
    <text evidence="8">Belongs to the MobA family.</text>
</comment>
<dbReference type="Gene3D" id="3.90.550.10">
    <property type="entry name" value="Spore Coat Polysaccharide Biosynthesis Protein SpsA, Chain A"/>
    <property type="match status" value="1"/>
</dbReference>
<feature type="domain" description="MobA-like NTP transferase" evidence="9">
    <location>
        <begin position="5"/>
        <end position="155"/>
    </location>
</feature>
<evidence type="ECO:0000256" key="4">
    <source>
        <dbReference type="ARBA" id="ARBA00022741"/>
    </source>
</evidence>
<comment type="domain">
    <text evidence="8">The N-terminal domain determines nucleotide recognition and specific binding, while the C-terminal domain determines the specific binding to the target protein.</text>
</comment>
<dbReference type="RefSeq" id="WP_053478488.1">
    <property type="nucleotide sequence ID" value="NZ_CP041305.1"/>
</dbReference>
<evidence type="ECO:0000256" key="8">
    <source>
        <dbReference type="HAMAP-Rule" id="MF_00316"/>
    </source>
</evidence>
<feature type="binding site" evidence="8">
    <location>
        <position position="94"/>
    </location>
    <ligand>
        <name>GTP</name>
        <dbReference type="ChEBI" id="CHEBI:37565"/>
    </ligand>
</feature>
<evidence type="ECO:0000256" key="1">
    <source>
        <dbReference type="ARBA" id="ARBA00022490"/>
    </source>
</evidence>
<name>A0A0Q3QVB0_9BACI</name>
<dbReference type="Pfam" id="PF12804">
    <property type="entry name" value="NTP_transf_3"/>
    <property type="match status" value="1"/>
</dbReference>
<keyword evidence="2 8" id="KW-0808">Transferase</keyword>
<evidence type="ECO:0000256" key="5">
    <source>
        <dbReference type="ARBA" id="ARBA00022842"/>
    </source>
</evidence>
<evidence type="ECO:0000256" key="3">
    <source>
        <dbReference type="ARBA" id="ARBA00022723"/>
    </source>
</evidence>
<protein>
    <recommendedName>
        <fullName evidence="8">Probable molybdenum cofactor guanylyltransferase</fullName>
        <shortName evidence="8">MoCo guanylyltransferase</shortName>
        <ecNumber evidence="8">2.7.7.77</ecNumber>
    </recommendedName>
    <alternativeName>
        <fullName evidence="8">GTP:molybdopterin guanylyltransferase</fullName>
    </alternativeName>
    <alternativeName>
        <fullName evidence="8">Mo-MPT guanylyltransferase</fullName>
    </alternativeName>
    <alternativeName>
        <fullName evidence="8">Molybdopterin guanylyltransferase</fullName>
    </alternativeName>
    <alternativeName>
        <fullName evidence="8">Molybdopterin-guanine dinucleotide synthase</fullName>
        <shortName evidence="8">MGD synthase</shortName>
    </alternativeName>
</protein>
<gene>
    <name evidence="8" type="primary">mobA</name>
    <name evidence="10" type="ORF">AN957_25385</name>
</gene>
<comment type="function">
    <text evidence="8">Transfers a GMP moiety from GTP to Mo-molybdopterin (Mo-MPT) cofactor (Moco or molybdenum cofactor) to form Mo-molybdopterin guanine dinucleotide (Mo-MGD) cofactor.</text>
</comment>
<keyword evidence="5 8" id="KW-0460">Magnesium</keyword>
<dbReference type="PANTHER" id="PTHR19136:SF81">
    <property type="entry name" value="MOLYBDENUM COFACTOR GUANYLYLTRANSFERASE"/>
    <property type="match status" value="1"/>
</dbReference>
<dbReference type="GO" id="GO:0061603">
    <property type="term" value="F:molybdenum cofactor guanylyltransferase activity"/>
    <property type="evidence" value="ECO:0007669"/>
    <property type="project" value="UniProtKB-EC"/>
</dbReference>
<dbReference type="InterPro" id="IPR013482">
    <property type="entry name" value="Molybde_CF_guanTrfase"/>
</dbReference>
<evidence type="ECO:0000313" key="11">
    <source>
        <dbReference type="Proteomes" id="UP000050996"/>
    </source>
</evidence>
<feature type="binding site" evidence="8">
    <location>
        <position position="94"/>
    </location>
    <ligand>
        <name>Mg(2+)</name>
        <dbReference type="ChEBI" id="CHEBI:18420"/>
    </ligand>
</feature>
<comment type="catalytic activity">
    <reaction evidence="8">
        <text>Mo-molybdopterin + GTP + H(+) = Mo-molybdopterin guanine dinucleotide + diphosphate</text>
        <dbReference type="Rhea" id="RHEA:34243"/>
        <dbReference type="ChEBI" id="CHEBI:15378"/>
        <dbReference type="ChEBI" id="CHEBI:33019"/>
        <dbReference type="ChEBI" id="CHEBI:37565"/>
        <dbReference type="ChEBI" id="CHEBI:71302"/>
        <dbReference type="ChEBI" id="CHEBI:71310"/>
        <dbReference type="EC" id="2.7.7.77"/>
    </reaction>
</comment>
<keyword evidence="1 8" id="KW-0963">Cytoplasm</keyword>
<dbReference type="HAMAP" id="MF_00316">
    <property type="entry name" value="MobA"/>
    <property type="match status" value="1"/>
</dbReference>
<dbReference type="GO" id="GO:0005525">
    <property type="term" value="F:GTP binding"/>
    <property type="evidence" value="ECO:0007669"/>
    <property type="project" value="UniProtKB-UniRule"/>
</dbReference>
<dbReference type="PANTHER" id="PTHR19136">
    <property type="entry name" value="MOLYBDENUM COFACTOR GUANYLYLTRANSFERASE"/>
    <property type="match status" value="1"/>
</dbReference>
<comment type="caution">
    <text evidence="8">Lacks conserved residue(s) required for the propagation of feature annotation.</text>
</comment>
<comment type="caution">
    <text evidence="10">The sequence shown here is derived from an EMBL/GenBank/DDBJ whole genome shotgun (WGS) entry which is preliminary data.</text>
</comment>
<dbReference type="EC" id="2.7.7.77" evidence="8"/>